<comment type="caution">
    <text evidence="9">The sequence shown here is derived from an EMBL/GenBank/DDBJ whole genome shotgun (WGS) entry which is preliminary data.</text>
</comment>
<protein>
    <submittedName>
        <fullName evidence="9">Peptide/nickel transport system permease protein</fullName>
    </submittedName>
</protein>
<dbReference type="PROSITE" id="PS50928">
    <property type="entry name" value="ABC_TM1"/>
    <property type="match status" value="1"/>
</dbReference>
<keyword evidence="6 7" id="KW-0472">Membrane</keyword>
<keyword evidence="2 7" id="KW-0813">Transport</keyword>
<evidence type="ECO:0000256" key="2">
    <source>
        <dbReference type="ARBA" id="ARBA00022448"/>
    </source>
</evidence>
<feature type="transmembrane region" description="Helical" evidence="7">
    <location>
        <begin position="183"/>
        <end position="207"/>
    </location>
</feature>
<proteinExistence type="inferred from homology"/>
<dbReference type="InterPro" id="IPR045621">
    <property type="entry name" value="BPD_transp_1_N"/>
</dbReference>
<name>A0ABY1I844_9ACTO</name>
<dbReference type="Proteomes" id="UP000184390">
    <property type="component" value="Unassembled WGS sequence"/>
</dbReference>
<dbReference type="PROSITE" id="PS51257">
    <property type="entry name" value="PROKAR_LIPOPROTEIN"/>
    <property type="match status" value="1"/>
</dbReference>
<dbReference type="Gene3D" id="1.10.3720.10">
    <property type="entry name" value="MetI-like"/>
    <property type="match status" value="1"/>
</dbReference>
<dbReference type="RefSeq" id="WP_073452289.1">
    <property type="nucleotide sequence ID" value="NZ_BDIO01000003.1"/>
</dbReference>
<organism evidence="9 10">
    <name type="scientific">Actinomyces denticolens</name>
    <dbReference type="NCBI Taxonomy" id="52767"/>
    <lineage>
        <taxon>Bacteria</taxon>
        <taxon>Bacillati</taxon>
        <taxon>Actinomycetota</taxon>
        <taxon>Actinomycetes</taxon>
        <taxon>Actinomycetales</taxon>
        <taxon>Actinomycetaceae</taxon>
        <taxon>Actinomyces</taxon>
    </lineage>
</organism>
<feature type="transmembrane region" description="Helical" evidence="7">
    <location>
        <begin position="99"/>
        <end position="121"/>
    </location>
</feature>
<feature type="transmembrane region" description="Helical" evidence="7">
    <location>
        <begin position="133"/>
        <end position="163"/>
    </location>
</feature>
<evidence type="ECO:0000259" key="8">
    <source>
        <dbReference type="PROSITE" id="PS50928"/>
    </source>
</evidence>
<gene>
    <name evidence="9" type="ORF">SAMN05216246_104167</name>
</gene>
<dbReference type="PANTHER" id="PTHR43163">
    <property type="entry name" value="DIPEPTIDE TRANSPORT SYSTEM PERMEASE PROTEIN DPPB-RELATED"/>
    <property type="match status" value="1"/>
</dbReference>
<reference evidence="9 10" key="1">
    <citation type="submission" date="2016-11" db="EMBL/GenBank/DDBJ databases">
        <authorList>
            <person name="Varghese N."/>
            <person name="Submissions S."/>
        </authorList>
    </citation>
    <scope>NUCLEOTIDE SEQUENCE [LARGE SCALE GENOMIC DNA]</scope>
    <source>
        <strain evidence="9 10">PA</strain>
    </source>
</reference>
<dbReference type="Pfam" id="PF19300">
    <property type="entry name" value="BPD_transp_1_N"/>
    <property type="match status" value="1"/>
</dbReference>
<accession>A0ABY1I844</accession>
<evidence type="ECO:0000313" key="10">
    <source>
        <dbReference type="Proteomes" id="UP000184390"/>
    </source>
</evidence>
<dbReference type="CDD" id="cd06261">
    <property type="entry name" value="TM_PBP2"/>
    <property type="match status" value="1"/>
</dbReference>
<dbReference type="SUPFAM" id="SSF161098">
    <property type="entry name" value="MetI-like"/>
    <property type="match status" value="1"/>
</dbReference>
<dbReference type="EMBL" id="FQYL01000004">
    <property type="protein sequence ID" value="SHI74049.1"/>
    <property type="molecule type" value="Genomic_DNA"/>
</dbReference>
<dbReference type="InterPro" id="IPR000515">
    <property type="entry name" value="MetI-like"/>
</dbReference>
<dbReference type="Pfam" id="PF00528">
    <property type="entry name" value="BPD_transp_1"/>
    <property type="match status" value="1"/>
</dbReference>
<evidence type="ECO:0000256" key="5">
    <source>
        <dbReference type="ARBA" id="ARBA00022989"/>
    </source>
</evidence>
<keyword evidence="4 7" id="KW-0812">Transmembrane</keyword>
<feature type="transmembrane region" description="Helical" evidence="7">
    <location>
        <begin position="12"/>
        <end position="34"/>
    </location>
</feature>
<evidence type="ECO:0000256" key="4">
    <source>
        <dbReference type="ARBA" id="ARBA00022692"/>
    </source>
</evidence>
<keyword evidence="5 7" id="KW-1133">Transmembrane helix</keyword>
<dbReference type="InterPro" id="IPR035906">
    <property type="entry name" value="MetI-like_sf"/>
</dbReference>
<feature type="domain" description="ABC transmembrane type-1" evidence="8">
    <location>
        <begin position="99"/>
        <end position="306"/>
    </location>
</feature>
<keyword evidence="3" id="KW-1003">Cell membrane</keyword>
<evidence type="ECO:0000256" key="7">
    <source>
        <dbReference type="RuleBase" id="RU363032"/>
    </source>
</evidence>
<comment type="similarity">
    <text evidence="7">Belongs to the binding-protein-dependent transport system permease family.</text>
</comment>
<evidence type="ECO:0000256" key="3">
    <source>
        <dbReference type="ARBA" id="ARBA00022475"/>
    </source>
</evidence>
<keyword evidence="10" id="KW-1185">Reference proteome</keyword>
<evidence type="ECO:0000256" key="1">
    <source>
        <dbReference type="ARBA" id="ARBA00004651"/>
    </source>
</evidence>
<evidence type="ECO:0000313" key="9">
    <source>
        <dbReference type="EMBL" id="SHI74049.1"/>
    </source>
</evidence>
<feature type="transmembrane region" description="Helical" evidence="7">
    <location>
        <begin position="228"/>
        <end position="249"/>
    </location>
</feature>
<feature type="transmembrane region" description="Helical" evidence="7">
    <location>
        <begin position="283"/>
        <end position="306"/>
    </location>
</feature>
<dbReference type="PANTHER" id="PTHR43163:SF3">
    <property type="entry name" value="PEPTIDE ABC TRANSPORTER PERMEASE PROTEIN"/>
    <property type="match status" value="1"/>
</dbReference>
<evidence type="ECO:0000256" key="6">
    <source>
        <dbReference type="ARBA" id="ARBA00023136"/>
    </source>
</evidence>
<comment type="subcellular location">
    <subcellularLocation>
        <location evidence="1 7">Cell membrane</location>
        <topology evidence="1 7">Multi-pass membrane protein</topology>
    </subcellularLocation>
</comment>
<sequence>MRPDPRTVLAARIVWAPVSVLAAGCLAWCAVTLLPGDAATNILGPHATAGRLAELRAAMGLDRPALEQMRHWLRGLLSGDLGTSILTGQPVADLIAPRLGASAVLAGAASALALGVGIPLGTMIGLRPRGRGIAGAVLLGIGAVPDFVVGSVAVGLLAVSWRLLPSLSRLQTGQWPWQRPEAMVIPVLAMALPVIVWVARYTAAVVERQERTAHVRAARLMGVSERRVLLHHLLPGALAPLFQLFGWMASGLVGSTVVVEQLVEFPGIGSLLGRAVSQRDTPVAVGIVTVLAAVIAVSVLVCDLAARRLDPRLASR</sequence>